<feature type="transmembrane region" description="Helical" evidence="11">
    <location>
        <begin position="160"/>
        <end position="184"/>
    </location>
</feature>
<organism evidence="13 14">
    <name type="scientific">Oedothorax gibbosus</name>
    <dbReference type="NCBI Taxonomy" id="931172"/>
    <lineage>
        <taxon>Eukaryota</taxon>
        <taxon>Metazoa</taxon>
        <taxon>Ecdysozoa</taxon>
        <taxon>Arthropoda</taxon>
        <taxon>Chelicerata</taxon>
        <taxon>Arachnida</taxon>
        <taxon>Araneae</taxon>
        <taxon>Araneomorphae</taxon>
        <taxon>Entelegynae</taxon>
        <taxon>Araneoidea</taxon>
        <taxon>Linyphiidae</taxon>
        <taxon>Erigoninae</taxon>
        <taxon>Oedothorax</taxon>
    </lineage>
</organism>
<dbReference type="GO" id="GO:0004842">
    <property type="term" value="F:ubiquitin-protein transferase activity"/>
    <property type="evidence" value="ECO:0007669"/>
    <property type="project" value="TreeGrafter"/>
</dbReference>
<evidence type="ECO:0000256" key="1">
    <source>
        <dbReference type="ARBA" id="ARBA00004141"/>
    </source>
</evidence>
<dbReference type="PROSITE" id="PS51292">
    <property type="entry name" value="ZF_RING_CH"/>
    <property type="match status" value="1"/>
</dbReference>
<keyword evidence="7" id="KW-0862">Zinc</keyword>
<comment type="subcellular location">
    <subcellularLocation>
        <location evidence="1">Membrane</location>
        <topology evidence="1">Multi-pass membrane protein</topology>
    </subcellularLocation>
</comment>
<evidence type="ECO:0000256" key="4">
    <source>
        <dbReference type="ARBA" id="ARBA00022723"/>
    </source>
</evidence>
<dbReference type="Proteomes" id="UP000827092">
    <property type="component" value="Unassembled WGS sequence"/>
</dbReference>
<feature type="compositionally biased region" description="Basic and acidic residues" evidence="10">
    <location>
        <begin position="330"/>
        <end position="341"/>
    </location>
</feature>
<evidence type="ECO:0000313" key="14">
    <source>
        <dbReference type="Proteomes" id="UP000827092"/>
    </source>
</evidence>
<keyword evidence="6" id="KW-0833">Ubl conjugation pathway</keyword>
<dbReference type="SMART" id="SM00744">
    <property type="entry name" value="RINGv"/>
    <property type="match status" value="1"/>
</dbReference>
<evidence type="ECO:0000256" key="6">
    <source>
        <dbReference type="ARBA" id="ARBA00022786"/>
    </source>
</evidence>
<evidence type="ECO:0000256" key="10">
    <source>
        <dbReference type="SAM" id="MobiDB-lite"/>
    </source>
</evidence>
<keyword evidence="4" id="KW-0479">Metal-binding</keyword>
<dbReference type="GO" id="GO:0008270">
    <property type="term" value="F:zinc ion binding"/>
    <property type="evidence" value="ECO:0007669"/>
    <property type="project" value="UniProtKB-KW"/>
</dbReference>
<dbReference type="InterPro" id="IPR011016">
    <property type="entry name" value="Znf_RING-CH"/>
</dbReference>
<keyword evidence="3 11" id="KW-0812">Transmembrane</keyword>
<evidence type="ECO:0000256" key="3">
    <source>
        <dbReference type="ARBA" id="ARBA00022692"/>
    </source>
</evidence>
<evidence type="ECO:0000313" key="13">
    <source>
        <dbReference type="EMBL" id="KAG8178467.1"/>
    </source>
</evidence>
<evidence type="ECO:0000256" key="9">
    <source>
        <dbReference type="ARBA" id="ARBA00023136"/>
    </source>
</evidence>
<dbReference type="GO" id="GO:0016567">
    <property type="term" value="P:protein ubiquitination"/>
    <property type="evidence" value="ECO:0007669"/>
    <property type="project" value="TreeGrafter"/>
</dbReference>
<protein>
    <recommendedName>
        <fullName evidence="12">RING-CH-type domain-containing protein</fullName>
    </recommendedName>
</protein>
<dbReference type="EMBL" id="JAFNEN010000694">
    <property type="protein sequence ID" value="KAG8178467.1"/>
    <property type="molecule type" value="Genomic_DNA"/>
</dbReference>
<dbReference type="InterPro" id="IPR013083">
    <property type="entry name" value="Znf_RING/FYVE/PHD"/>
</dbReference>
<keyword evidence="2" id="KW-0808">Transferase</keyword>
<name>A0AAV6U1Y9_9ARAC</name>
<gene>
    <name evidence="13" type="ORF">JTE90_001830</name>
</gene>
<feature type="transmembrane region" description="Helical" evidence="11">
    <location>
        <begin position="120"/>
        <end position="140"/>
    </location>
</feature>
<evidence type="ECO:0000256" key="8">
    <source>
        <dbReference type="ARBA" id="ARBA00022989"/>
    </source>
</evidence>
<evidence type="ECO:0000256" key="5">
    <source>
        <dbReference type="ARBA" id="ARBA00022771"/>
    </source>
</evidence>
<evidence type="ECO:0000256" key="11">
    <source>
        <dbReference type="SAM" id="Phobius"/>
    </source>
</evidence>
<keyword evidence="8 11" id="KW-1133">Transmembrane helix</keyword>
<dbReference type="Pfam" id="PF12906">
    <property type="entry name" value="RINGv"/>
    <property type="match status" value="1"/>
</dbReference>
<dbReference type="AlphaFoldDB" id="A0AAV6U1Y9"/>
<proteinExistence type="predicted"/>
<keyword evidence="5" id="KW-0863">Zinc-finger</keyword>
<feature type="domain" description="RING-CH-type" evidence="12">
    <location>
        <begin position="38"/>
        <end position="98"/>
    </location>
</feature>
<keyword evidence="9 11" id="KW-0472">Membrane</keyword>
<dbReference type="GO" id="GO:0016020">
    <property type="term" value="C:membrane"/>
    <property type="evidence" value="ECO:0007669"/>
    <property type="project" value="UniProtKB-SubCell"/>
</dbReference>
<evidence type="ECO:0000256" key="2">
    <source>
        <dbReference type="ARBA" id="ARBA00022679"/>
    </source>
</evidence>
<dbReference type="PANTHER" id="PTHR46065:SF3">
    <property type="entry name" value="FI20425P1"/>
    <property type="match status" value="1"/>
</dbReference>
<sequence length="440" mass="50706">MAQLSEVKIQCQTNEHIEGRCEASKENNSQNALTLKVSDLADTPMCRICYNGPSRERLLKPCKCKGTIKNVHRSCLERWLESTSTDTCELCNHRFATKRSHKSFWHWCRQPETRRDRRNFIGDCACFLFLTPLGFATFWLCTEGAVYFQRVRSSLLETVALIILAFFLVLAYVTWIALCTRYHLIIWSRWRNRNYSVRIVDRPSSTSSASSASEIETINLSEPPATNHRLPIIAHPLPALGTLPRHLMNGPPRLTVSFTRRPQIDEPQRNTTLNMYATRCPQMQGPRRSITLHPHAIRRLQMNDPRRNPSLNPYVTRPQMNEPPRNQTLDSHDTRRSEMDKPLNNLTFNTYAARPLQKDEPQWNPISNPCATRCPQIDETHINPTPNQHATRHPQIDELLKSPTVNPNVIIRPFSVNEPERIVSVDVQHPTYPPTPFPSV</sequence>
<dbReference type="Gene3D" id="3.30.40.10">
    <property type="entry name" value="Zinc/RING finger domain, C3HC4 (zinc finger)"/>
    <property type="match status" value="1"/>
</dbReference>
<keyword evidence="14" id="KW-1185">Reference proteome</keyword>
<reference evidence="13 14" key="1">
    <citation type="journal article" date="2022" name="Nat. Ecol. Evol.">
        <title>A masculinizing supergene underlies an exaggerated male reproductive morph in a spider.</title>
        <authorList>
            <person name="Hendrickx F."/>
            <person name="De Corte Z."/>
            <person name="Sonet G."/>
            <person name="Van Belleghem S.M."/>
            <person name="Kostlbacher S."/>
            <person name="Vangestel C."/>
        </authorList>
    </citation>
    <scope>NUCLEOTIDE SEQUENCE [LARGE SCALE GENOMIC DNA]</scope>
    <source>
        <strain evidence="13">W744_W776</strain>
    </source>
</reference>
<comment type="caution">
    <text evidence="13">The sequence shown here is derived from an EMBL/GenBank/DDBJ whole genome shotgun (WGS) entry which is preliminary data.</text>
</comment>
<dbReference type="PANTHER" id="PTHR46065">
    <property type="entry name" value="E3 UBIQUITIN-PROTEIN LIGASE MARCH 2/3 FAMILY MEMBER"/>
    <property type="match status" value="1"/>
</dbReference>
<evidence type="ECO:0000256" key="7">
    <source>
        <dbReference type="ARBA" id="ARBA00022833"/>
    </source>
</evidence>
<dbReference type="SUPFAM" id="SSF57850">
    <property type="entry name" value="RING/U-box"/>
    <property type="match status" value="1"/>
</dbReference>
<feature type="region of interest" description="Disordered" evidence="10">
    <location>
        <begin position="303"/>
        <end position="341"/>
    </location>
</feature>
<evidence type="ECO:0000259" key="12">
    <source>
        <dbReference type="PROSITE" id="PS51292"/>
    </source>
</evidence>
<accession>A0AAV6U1Y9</accession>